<dbReference type="EC" id="6.1.1.14" evidence="11"/>
<dbReference type="PANTHER" id="PTHR30075">
    <property type="entry name" value="GLYCYL-TRNA SYNTHETASE"/>
    <property type="match status" value="1"/>
</dbReference>
<comment type="catalytic activity">
    <reaction evidence="10 11">
        <text>tRNA(Gly) + glycine + ATP = glycyl-tRNA(Gly) + AMP + diphosphate</text>
        <dbReference type="Rhea" id="RHEA:16013"/>
        <dbReference type="Rhea" id="RHEA-COMP:9664"/>
        <dbReference type="Rhea" id="RHEA-COMP:9683"/>
        <dbReference type="ChEBI" id="CHEBI:30616"/>
        <dbReference type="ChEBI" id="CHEBI:33019"/>
        <dbReference type="ChEBI" id="CHEBI:57305"/>
        <dbReference type="ChEBI" id="CHEBI:78442"/>
        <dbReference type="ChEBI" id="CHEBI:78522"/>
        <dbReference type="ChEBI" id="CHEBI:456215"/>
        <dbReference type="EC" id="6.1.1.14"/>
    </reaction>
</comment>
<dbReference type="GO" id="GO:0004814">
    <property type="term" value="F:arginine-tRNA ligase activity"/>
    <property type="evidence" value="ECO:0007669"/>
    <property type="project" value="InterPro"/>
</dbReference>
<evidence type="ECO:0000256" key="9">
    <source>
        <dbReference type="ARBA" id="ARBA00023146"/>
    </source>
</evidence>
<dbReference type="GO" id="GO:0005829">
    <property type="term" value="C:cytosol"/>
    <property type="evidence" value="ECO:0007669"/>
    <property type="project" value="TreeGrafter"/>
</dbReference>
<sequence length="723" mass="77711">MAEFFLELFSEEIPARMQEAAAEQLAKLVGAQLAPLSPRDIKAFGAARRIAVVATIDAEVPESASELRGPKLAAPPQALEGFLRKNGAAREELVEEDGYFLLRRNLPSRPAGELIAGEFAQALAGFGWPKSMRWGQSGAFTWVRPLRRVVCLLDGEVVPFTLGPVASGDESEGHRFLAPGAFRVSSAAQWREELRARFVIVDADERRERIRAGLRAAAGDKGLGVAGDAGLLDEVAGLVEWPVCLIGAIDPGQMALPPEVRELSMKVNQRYFATRDAAGTPAPYFAFVANIAANDGGAAIIAGNERVLRARLADAEHFWAQDRKQTLESWLPKLDAVTFHAKLGTQHARAGRIEALAREIALALGADAAAADAAARAGRLCKADLVSGMVGEFPELQGIMGGYYAEASGEGDAIAGAIRTHYQPKGPSDEVPSGVVSAAVALADKIDTLAGFFVIGEKPTGSGDPYALRRAALGVIRIVLVNRFALPLRQILDVAVERISESIFAAAEETTDKAIAYAQSQNVPVGARARFFARVTVLDPASGKQINSRVPEIFDFIIDRLRVLLRSEGKRFDVLNAVLDTARDDDLTRLIARTEALGAFLATEDGANLLAAYRRSTNILRIEDAKDGPHEGTIDPGLLAEAAEIALADALEAVDREAVRRLADEDFAGAMRGFAALRAPVDAFFDHVTVNATGAELRRNRLRLLARLRDVMHRVADFSKLEG</sequence>
<proteinExistence type="inferred from homology"/>
<evidence type="ECO:0000256" key="4">
    <source>
        <dbReference type="ARBA" id="ARBA00022490"/>
    </source>
</evidence>
<dbReference type="STRING" id="349163.Acry_2185"/>
<comment type="similarity">
    <text evidence="2 11">Belongs to the class-II aminoacyl-tRNA synthetase family.</text>
</comment>
<dbReference type="SUPFAM" id="SSF109604">
    <property type="entry name" value="HD-domain/PDEase-like"/>
    <property type="match status" value="1"/>
</dbReference>
<dbReference type="KEGG" id="acr:Acry_2185"/>
<dbReference type="GO" id="GO:0004820">
    <property type="term" value="F:glycine-tRNA ligase activity"/>
    <property type="evidence" value="ECO:0007669"/>
    <property type="project" value="UniProtKB-UniRule"/>
</dbReference>
<evidence type="ECO:0000256" key="1">
    <source>
        <dbReference type="ARBA" id="ARBA00004496"/>
    </source>
</evidence>
<gene>
    <name evidence="11" type="primary">glyS</name>
    <name evidence="13" type="ordered locus">Acry_2185</name>
</gene>
<accession>A5G0K1</accession>
<dbReference type="Pfam" id="PF02092">
    <property type="entry name" value="tRNA_synt_2f"/>
    <property type="match status" value="1"/>
</dbReference>
<dbReference type="HAMAP" id="MF_00255">
    <property type="entry name" value="Gly_tRNA_synth_beta"/>
    <property type="match status" value="1"/>
</dbReference>
<dbReference type="InterPro" id="IPR015944">
    <property type="entry name" value="Gly-tRNA-synth_bsu"/>
</dbReference>
<dbReference type="GO" id="GO:0006420">
    <property type="term" value="P:arginyl-tRNA aminoacylation"/>
    <property type="evidence" value="ECO:0007669"/>
    <property type="project" value="InterPro"/>
</dbReference>
<dbReference type="eggNOG" id="COG0751">
    <property type="taxonomic scope" value="Bacteria"/>
</dbReference>
<protein>
    <recommendedName>
        <fullName evidence="11">Glycine--tRNA ligase beta subunit</fullName>
        <ecNumber evidence="11">6.1.1.14</ecNumber>
    </recommendedName>
    <alternativeName>
        <fullName evidence="11">Glycyl-tRNA synthetase beta subunit</fullName>
        <shortName evidence="11">GlyRS</shortName>
    </alternativeName>
</protein>
<evidence type="ECO:0000256" key="10">
    <source>
        <dbReference type="ARBA" id="ARBA00047937"/>
    </source>
</evidence>
<evidence type="ECO:0000259" key="12">
    <source>
        <dbReference type="Pfam" id="PF05746"/>
    </source>
</evidence>
<organism evidence="13 14">
    <name type="scientific">Acidiphilium cryptum (strain JF-5)</name>
    <dbReference type="NCBI Taxonomy" id="349163"/>
    <lineage>
        <taxon>Bacteria</taxon>
        <taxon>Pseudomonadati</taxon>
        <taxon>Pseudomonadota</taxon>
        <taxon>Alphaproteobacteria</taxon>
        <taxon>Acetobacterales</taxon>
        <taxon>Acidocellaceae</taxon>
        <taxon>Acidiphilium</taxon>
    </lineage>
</organism>
<feature type="domain" description="DALR anticodon binding" evidence="12">
    <location>
        <begin position="610"/>
        <end position="714"/>
    </location>
</feature>
<dbReference type="Pfam" id="PF05746">
    <property type="entry name" value="DALR_1"/>
    <property type="match status" value="1"/>
</dbReference>
<reference evidence="13 14" key="1">
    <citation type="submission" date="2007-05" db="EMBL/GenBank/DDBJ databases">
        <title>Complete sequence of chromosome of Acidiphilium cryptum JF-5.</title>
        <authorList>
            <consortium name="US DOE Joint Genome Institute"/>
            <person name="Copeland A."/>
            <person name="Lucas S."/>
            <person name="Lapidus A."/>
            <person name="Barry K."/>
            <person name="Detter J.C."/>
            <person name="Glavina del Rio T."/>
            <person name="Hammon N."/>
            <person name="Israni S."/>
            <person name="Dalin E."/>
            <person name="Tice H."/>
            <person name="Pitluck S."/>
            <person name="Sims D."/>
            <person name="Brettin T."/>
            <person name="Bruce D."/>
            <person name="Han C."/>
            <person name="Schmutz J."/>
            <person name="Larimer F."/>
            <person name="Land M."/>
            <person name="Hauser L."/>
            <person name="Kyrpides N."/>
            <person name="Kim E."/>
            <person name="Magnuson T."/>
            <person name="Richardson P."/>
        </authorList>
    </citation>
    <scope>NUCLEOTIDE SEQUENCE [LARGE SCALE GENOMIC DNA]</scope>
    <source>
        <strain evidence="13 14">JF-5</strain>
    </source>
</reference>
<keyword evidence="7 11" id="KW-0067">ATP-binding</keyword>
<name>A5G0K1_ACICJ</name>
<dbReference type="EMBL" id="CP000697">
    <property type="protein sequence ID" value="ABQ31383.1"/>
    <property type="molecule type" value="Genomic_DNA"/>
</dbReference>
<dbReference type="RefSeq" id="WP_012039866.1">
    <property type="nucleotide sequence ID" value="NC_009484.1"/>
</dbReference>
<evidence type="ECO:0000256" key="11">
    <source>
        <dbReference type="HAMAP-Rule" id="MF_00255"/>
    </source>
</evidence>
<dbReference type="Proteomes" id="UP000000245">
    <property type="component" value="Chromosome"/>
</dbReference>
<dbReference type="PROSITE" id="PS50861">
    <property type="entry name" value="AA_TRNA_LIGASE_II_GLYAB"/>
    <property type="match status" value="1"/>
</dbReference>
<dbReference type="InterPro" id="IPR006194">
    <property type="entry name" value="Gly-tRNA-synth_heterodimer"/>
</dbReference>
<keyword evidence="6 11" id="KW-0547">Nucleotide-binding</keyword>
<keyword evidence="4 11" id="KW-0963">Cytoplasm</keyword>
<evidence type="ECO:0000256" key="7">
    <source>
        <dbReference type="ARBA" id="ARBA00022840"/>
    </source>
</evidence>
<evidence type="ECO:0000256" key="5">
    <source>
        <dbReference type="ARBA" id="ARBA00022598"/>
    </source>
</evidence>
<keyword evidence="14" id="KW-1185">Reference proteome</keyword>
<dbReference type="HOGENOM" id="CLU_007220_2_1_5"/>
<evidence type="ECO:0000313" key="14">
    <source>
        <dbReference type="Proteomes" id="UP000000245"/>
    </source>
</evidence>
<evidence type="ECO:0000313" key="13">
    <source>
        <dbReference type="EMBL" id="ABQ31383.1"/>
    </source>
</evidence>
<dbReference type="PANTHER" id="PTHR30075:SF2">
    <property type="entry name" value="GLYCINE--TRNA LIGASE, CHLOROPLASTIC_MITOCHONDRIAL 2"/>
    <property type="match status" value="1"/>
</dbReference>
<dbReference type="PRINTS" id="PR01045">
    <property type="entry name" value="TRNASYNTHGB"/>
</dbReference>
<keyword evidence="5 11" id="KW-0436">Ligase</keyword>
<dbReference type="GO" id="GO:0006426">
    <property type="term" value="P:glycyl-tRNA aminoacylation"/>
    <property type="evidence" value="ECO:0007669"/>
    <property type="project" value="UniProtKB-UniRule"/>
</dbReference>
<evidence type="ECO:0000256" key="6">
    <source>
        <dbReference type="ARBA" id="ARBA00022741"/>
    </source>
</evidence>
<dbReference type="GO" id="GO:0005524">
    <property type="term" value="F:ATP binding"/>
    <property type="evidence" value="ECO:0007669"/>
    <property type="project" value="UniProtKB-UniRule"/>
</dbReference>
<comment type="subunit">
    <text evidence="3 11">Tetramer of two alpha and two beta subunits.</text>
</comment>
<dbReference type="AlphaFoldDB" id="A5G0K1"/>
<keyword evidence="8 11" id="KW-0648">Protein biosynthesis</keyword>
<keyword evidence="9 11" id="KW-0030">Aminoacyl-tRNA synthetase</keyword>
<evidence type="ECO:0000256" key="8">
    <source>
        <dbReference type="ARBA" id="ARBA00022917"/>
    </source>
</evidence>
<dbReference type="NCBIfam" id="TIGR00211">
    <property type="entry name" value="glyS"/>
    <property type="match status" value="1"/>
</dbReference>
<comment type="subcellular location">
    <subcellularLocation>
        <location evidence="1 11">Cytoplasm</location>
    </subcellularLocation>
</comment>
<evidence type="ECO:0000256" key="2">
    <source>
        <dbReference type="ARBA" id="ARBA00008226"/>
    </source>
</evidence>
<evidence type="ECO:0000256" key="3">
    <source>
        <dbReference type="ARBA" id="ARBA00011209"/>
    </source>
</evidence>
<dbReference type="InterPro" id="IPR008909">
    <property type="entry name" value="DALR_anticod-bd"/>
</dbReference>